<comment type="caution">
    <text evidence="3">The sequence shown here is derived from an EMBL/GenBank/DDBJ whole genome shotgun (WGS) entry which is preliminary data.</text>
</comment>
<evidence type="ECO:0000313" key="3">
    <source>
        <dbReference type="EMBL" id="MDQ0378170.1"/>
    </source>
</evidence>
<keyword evidence="4" id="KW-1185">Reference proteome</keyword>
<organism evidence="3 4">
    <name type="scientific">Amycolatopsis thermophila</name>
    <dbReference type="NCBI Taxonomy" id="206084"/>
    <lineage>
        <taxon>Bacteria</taxon>
        <taxon>Bacillati</taxon>
        <taxon>Actinomycetota</taxon>
        <taxon>Actinomycetes</taxon>
        <taxon>Pseudonocardiales</taxon>
        <taxon>Pseudonocardiaceae</taxon>
        <taxon>Amycolatopsis</taxon>
    </lineage>
</organism>
<evidence type="ECO:0000313" key="4">
    <source>
        <dbReference type="Proteomes" id="UP001229651"/>
    </source>
</evidence>
<feature type="domain" description="Low molecular weight protein antigen 6 PH" evidence="2">
    <location>
        <begin position="59"/>
        <end position="132"/>
    </location>
</feature>
<accession>A0ABU0ES96</accession>
<keyword evidence="1" id="KW-1133">Transmembrane helix</keyword>
<keyword evidence="1" id="KW-0472">Membrane</keyword>
<sequence length="134" mass="14429">MDNSSPHWAPRPVLVGTGCAAAVFAIVAAVLAGDRMSTVFFTVAAVALTALSLHGLLVRPRLTADPRGLRIRTTTGKHDLDWPDVTARVRTTRRLGRDAATLEIEAGEQLYVFGWLELGADPRDVLDTLTALKP</sequence>
<dbReference type="InterPro" id="IPR019692">
    <property type="entry name" value="CFP-6_PH"/>
</dbReference>
<dbReference type="RefSeq" id="WP_306990769.1">
    <property type="nucleotide sequence ID" value="NZ_JAUSUT010000001.1"/>
</dbReference>
<protein>
    <recommendedName>
        <fullName evidence="2">Low molecular weight protein antigen 6 PH domain-containing protein</fullName>
    </recommendedName>
</protein>
<dbReference type="Pfam" id="PF10756">
    <property type="entry name" value="bPH_6"/>
    <property type="match status" value="1"/>
</dbReference>
<dbReference type="Proteomes" id="UP001229651">
    <property type="component" value="Unassembled WGS sequence"/>
</dbReference>
<feature type="transmembrane region" description="Helical" evidence="1">
    <location>
        <begin position="38"/>
        <end position="58"/>
    </location>
</feature>
<feature type="transmembrane region" description="Helical" evidence="1">
    <location>
        <begin position="12"/>
        <end position="32"/>
    </location>
</feature>
<name>A0ABU0ES96_9PSEU</name>
<evidence type="ECO:0000259" key="2">
    <source>
        <dbReference type="Pfam" id="PF10756"/>
    </source>
</evidence>
<proteinExistence type="predicted"/>
<dbReference type="EMBL" id="JAUSUT010000001">
    <property type="protein sequence ID" value="MDQ0378170.1"/>
    <property type="molecule type" value="Genomic_DNA"/>
</dbReference>
<evidence type="ECO:0000256" key="1">
    <source>
        <dbReference type="SAM" id="Phobius"/>
    </source>
</evidence>
<reference evidence="3 4" key="1">
    <citation type="submission" date="2023-07" db="EMBL/GenBank/DDBJ databases">
        <title>Sequencing the genomes of 1000 actinobacteria strains.</title>
        <authorList>
            <person name="Klenk H.-P."/>
        </authorList>
    </citation>
    <scope>NUCLEOTIDE SEQUENCE [LARGE SCALE GENOMIC DNA]</scope>
    <source>
        <strain evidence="3 4">DSM 45805</strain>
    </source>
</reference>
<gene>
    <name evidence="3" type="ORF">FB470_002164</name>
</gene>
<keyword evidence="1" id="KW-0812">Transmembrane</keyword>